<dbReference type="AlphaFoldDB" id="F8PUL4"/>
<dbReference type="InterPro" id="IPR036412">
    <property type="entry name" value="HAD-like_sf"/>
</dbReference>
<organism evidence="2">
    <name type="scientific">Serpula lacrymans var. lacrymans (strain S7.3)</name>
    <name type="common">Dry rot fungus</name>
    <dbReference type="NCBI Taxonomy" id="936435"/>
    <lineage>
        <taxon>Eukaryota</taxon>
        <taxon>Fungi</taxon>
        <taxon>Dikarya</taxon>
        <taxon>Basidiomycota</taxon>
        <taxon>Agaricomycotina</taxon>
        <taxon>Agaricomycetes</taxon>
        <taxon>Agaricomycetidae</taxon>
        <taxon>Boletales</taxon>
        <taxon>Coniophorineae</taxon>
        <taxon>Serpulaceae</taxon>
        <taxon>Serpula</taxon>
    </lineage>
</organism>
<keyword evidence="2" id="KW-1185">Reference proteome</keyword>
<dbReference type="PANTHER" id="PTHR46191:SF2">
    <property type="entry name" value="HALOACID DEHALOGENASE-LIKE HYDROLASE DOMAIN-CONTAINING PROTEIN 3"/>
    <property type="match status" value="1"/>
</dbReference>
<dbReference type="InterPro" id="IPR051828">
    <property type="entry name" value="HAD-like_hydrolase_domain"/>
</dbReference>
<dbReference type="Pfam" id="PF00702">
    <property type="entry name" value="Hydrolase"/>
    <property type="match status" value="1"/>
</dbReference>
<protein>
    <recommendedName>
        <fullName evidence="3">Haloacid dehalogenase-like hydrolase</fullName>
    </recommendedName>
</protein>
<dbReference type="InParanoid" id="F8PUL4"/>
<dbReference type="EMBL" id="GL945479">
    <property type="protein sequence ID" value="EGO00049.1"/>
    <property type="molecule type" value="Genomic_DNA"/>
</dbReference>
<gene>
    <name evidence="1" type="ORF">SERLA73DRAFT_152177</name>
</gene>
<dbReference type="InterPro" id="IPR044924">
    <property type="entry name" value="HAD-SF_hydro_IA_REG-2-like_cap"/>
</dbReference>
<dbReference type="InterPro" id="IPR023214">
    <property type="entry name" value="HAD_sf"/>
</dbReference>
<dbReference type="STRING" id="936435.F8PUL4"/>
<dbReference type="PANTHER" id="PTHR46191">
    <property type="match status" value="1"/>
</dbReference>
<sequence>MTIRLVTFDALHTLLTPRSPIYAQYSDTFAPYIGVLNPHSLKLSFKAALKHVQSTNPVYQGDDGVRGWWTDVIRRTAVGAGADAQAVEDSLPHIVPRLLSRFSSKEGYKLFDDSLPVLRELHRMNIRTALVSNTDCRMRSVLEDLEVLPYLNPVLLSEETGVEKPAAEIFLRACQSPHQSLEGPDGEGERKEEGENLDGVTVIDGLWGAIEWIKRKNADRTKISTTG</sequence>
<dbReference type="FunCoup" id="F8PUL4">
    <property type="interactions" value="188"/>
</dbReference>
<name>F8PUL4_SERL3</name>
<dbReference type="OrthoDB" id="444127at2759"/>
<reference evidence="2" key="1">
    <citation type="journal article" date="2011" name="Science">
        <title>The plant cell wall-decomposing machinery underlies the functional diversity of forest fungi.</title>
        <authorList>
            <person name="Eastwood D.C."/>
            <person name="Floudas D."/>
            <person name="Binder M."/>
            <person name="Majcherczyk A."/>
            <person name="Schneider P."/>
            <person name="Aerts A."/>
            <person name="Asiegbu F.O."/>
            <person name="Baker S.E."/>
            <person name="Barry K."/>
            <person name="Bendiksby M."/>
            <person name="Blumentritt M."/>
            <person name="Coutinho P.M."/>
            <person name="Cullen D."/>
            <person name="de Vries R.P."/>
            <person name="Gathman A."/>
            <person name="Goodell B."/>
            <person name="Henrissat B."/>
            <person name="Ihrmark K."/>
            <person name="Kauserud H."/>
            <person name="Kohler A."/>
            <person name="LaButti K."/>
            <person name="Lapidus A."/>
            <person name="Lavin J.L."/>
            <person name="Lee Y.-H."/>
            <person name="Lindquist E."/>
            <person name="Lilly W."/>
            <person name="Lucas S."/>
            <person name="Morin E."/>
            <person name="Murat C."/>
            <person name="Oguiza J.A."/>
            <person name="Park J."/>
            <person name="Pisabarro A.G."/>
            <person name="Riley R."/>
            <person name="Rosling A."/>
            <person name="Salamov A."/>
            <person name="Schmidt O."/>
            <person name="Schmutz J."/>
            <person name="Skrede I."/>
            <person name="Stenlid J."/>
            <person name="Wiebenga A."/>
            <person name="Xie X."/>
            <person name="Kuees U."/>
            <person name="Hibbett D.S."/>
            <person name="Hoffmeister D."/>
            <person name="Hoegberg N."/>
            <person name="Martin F."/>
            <person name="Grigoriev I.V."/>
            <person name="Watkinson S.C."/>
        </authorList>
    </citation>
    <scope>NUCLEOTIDE SEQUENCE [LARGE SCALE GENOMIC DNA]</scope>
    <source>
        <strain evidence="2">strain S7.3</strain>
    </source>
</reference>
<dbReference type="SUPFAM" id="SSF56784">
    <property type="entry name" value="HAD-like"/>
    <property type="match status" value="1"/>
</dbReference>
<dbReference type="Gene3D" id="1.10.150.720">
    <property type="entry name" value="Haloacid dehalogenase-like hydrolase"/>
    <property type="match status" value="1"/>
</dbReference>
<proteinExistence type="predicted"/>
<evidence type="ECO:0000313" key="2">
    <source>
        <dbReference type="Proteomes" id="UP000008063"/>
    </source>
</evidence>
<evidence type="ECO:0008006" key="3">
    <source>
        <dbReference type="Google" id="ProtNLM"/>
    </source>
</evidence>
<dbReference type="HOGENOM" id="CLU_045011_8_0_1"/>
<dbReference type="Proteomes" id="UP000008063">
    <property type="component" value="Unassembled WGS sequence"/>
</dbReference>
<evidence type="ECO:0000313" key="1">
    <source>
        <dbReference type="EMBL" id="EGO00049.1"/>
    </source>
</evidence>
<dbReference type="OMA" id="GARSANW"/>
<dbReference type="GO" id="GO:0005634">
    <property type="term" value="C:nucleus"/>
    <property type="evidence" value="ECO:0007669"/>
    <property type="project" value="TreeGrafter"/>
</dbReference>
<dbReference type="Gene3D" id="3.40.50.1000">
    <property type="entry name" value="HAD superfamily/HAD-like"/>
    <property type="match status" value="1"/>
</dbReference>
<accession>F8PUL4</accession>